<name>A0AAX4P148_9CHLO</name>
<evidence type="ECO:0000256" key="1">
    <source>
        <dbReference type="SAM" id="Coils"/>
    </source>
</evidence>
<dbReference type="AlphaFoldDB" id="A0AAX4P148"/>
<keyword evidence="2" id="KW-0282">Flagellum</keyword>
<keyword evidence="3" id="KW-1185">Reference proteome</keyword>
<sequence length="148" mass="16973">MTTKDKGKAKASTKIDNIGSAALILRTSNGITGAVDNFQRKLKEIDSDVKMDEKGIHEYKISLDRLRRRKADLEKRIKDNKEFVKSFHDDIGPFAKKYKTLVAEISQLYGEAKEKHAQGIKLLIKDFAYHPAFKRWDDSFTSIPFKPQ</sequence>
<proteinExistence type="predicted"/>
<feature type="coiled-coil region" evidence="1">
    <location>
        <begin position="56"/>
        <end position="83"/>
    </location>
</feature>
<keyword evidence="2" id="KW-0966">Cell projection</keyword>
<evidence type="ECO:0000313" key="2">
    <source>
        <dbReference type="EMBL" id="WZN60115.1"/>
    </source>
</evidence>
<dbReference type="Proteomes" id="UP001472866">
    <property type="component" value="Chromosome 02"/>
</dbReference>
<keyword evidence="1" id="KW-0175">Coiled coil</keyword>
<evidence type="ECO:0000313" key="3">
    <source>
        <dbReference type="Proteomes" id="UP001472866"/>
    </source>
</evidence>
<reference evidence="2 3" key="1">
    <citation type="submission" date="2024-03" db="EMBL/GenBank/DDBJ databases">
        <title>Complete genome sequence of the green alga Chloropicon roscoffensis RCC1871.</title>
        <authorList>
            <person name="Lemieux C."/>
            <person name="Pombert J.-F."/>
            <person name="Otis C."/>
            <person name="Turmel M."/>
        </authorList>
    </citation>
    <scope>NUCLEOTIDE SEQUENCE [LARGE SCALE GENOMIC DNA]</scope>
    <source>
        <strain evidence="2 3">RCC1871</strain>
    </source>
</reference>
<keyword evidence="2" id="KW-0969">Cilium</keyword>
<protein>
    <submittedName>
        <fullName evidence="2">Flagellar associated protein</fullName>
    </submittedName>
</protein>
<accession>A0AAX4P148</accession>
<organism evidence="2 3">
    <name type="scientific">Chloropicon roscoffensis</name>
    <dbReference type="NCBI Taxonomy" id="1461544"/>
    <lineage>
        <taxon>Eukaryota</taxon>
        <taxon>Viridiplantae</taxon>
        <taxon>Chlorophyta</taxon>
        <taxon>Chloropicophyceae</taxon>
        <taxon>Chloropicales</taxon>
        <taxon>Chloropicaceae</taxon>
        <taxon>Chloropicon</taxon>
    </lineage>
</organism>
<dbReference type="EMBL" id="CP151502">
    <property type="protein sequence ID" value="WZN60115.1"/>
    <property type="molecule type" value="Genomic_DNA"/>
</dbReference>
<gene>
    <name evidence="2" type="ORF">HKI87_02g16430</name>
</gene>